<dbReference type="EMBL" id="MVHM01000012">
    <property type="protein sequence ID" value="ORA35492.1"/>
    <property type="molecule type" value="Genomic_DNA"/>
</dbReference>
<protein>
    <recommendedName>
        <fullName evidence="7">Outer membrane protein</fullName>
    </recommendedName>
</protein>
<accession>A0AA91LV80</accession>
<evidence type="ECO:0000256" key="4">
    <source>
        <dbReference type="SAM" id="Phobius"/>
    </source>
</evidence>
<evidence type="ECO:0000313" key="6">
    <source>
        <dbReference type="Proteomes" id="UP000192441"/>
    </source>
</evidence>
<feature type="region of interest" description="Disordered" evidence="3">
    <location>
        <begin position="25"/>
        <end position="81"/>
    </location>
</feature>
<comment type="subcellular location">
    <subcellularLocation>
        <location evidence="1">Membrane</location>
    </subcellularLocation>
</comment>
<proteinExistence type="predicted"/>
<name>A0AA91LV80_9MYCO</name>
<evidence type="ECO:0000313" key="5">
    <source>
        <dbReference type="EMBL" id="ORA35492.1"/>
    </source>
</evidence>
<organism evidence="5 6">
    <name type="scientific">Mycobacterium branderi</name>
    <dbReference type="NCBI Taxonomy" id="43348"/>
    <lineage>
        <taxon>Bacteria</taxon>
        <taxon>Bacillati</taxon>
        <taxon>Actinomycetota</taxon>
        <taxon>Actinomycetes</taxon>
        <taxon>Mycobacteriales</taxon>
        <taxon>Mycobacteriaceae</taxon>
        <taxon>Mycobacterium</taxon>
    </lineage>
</organism>
<sequence>MSTRHRMTTGGVAVPKSSAFVIDGAAADADPTGRAVETPVVDSDDSHESDCHRLESTHEADDAHAAAGEPATNESQQKTRRQKWSRVVGFGALPALALLLALAAGYLKWQDGAVRETALGRSQSVHAAIDSTIAMLSYRPDSVDKDLHAAQDRLTGNFRNAYSSLIDDVVIPGSRQKDISAVATVPAAASVSATGNHAVVIVFVNQTTVVGNDAPTNSASSVRVTLEKLGGQWLISDFTPV</sequence>
<dbReference type="PANTHER" id="PTHR37042:SF4">
    <property type="entry name" value="OUTER MEMBRANE PROTEIN RV1973"/>
    <property type="match status" value="1"/>
</dbReference>
<evidence type="ECO:0008006" key="7">
    <source>
        <dbReference type="Google" id="ProtNLM"/>
    </source>
</evidence>
<gene>
    <name evidence="5" type="ORF">BST20_18080</name>
</gene>
<keyword evidence="4" id="KW-0812">Transmembrane</keyword>
<keyword evidence="4" id="KW-1133">Transmembrane helix</keyword>
<evidence type="ECO:0000256" key="2">
    <source>
        <dbReference type="ARBA" id="ARBA00023136"/>
    </source>
</evidence>
<reference evidence="5 6" key="1">
    <citation type="submission" date="2016-12" db="EMBL/GenBank/DDBJ databases">
        <title>The new phylogeny of genus Mycobacterium.</title>
        <authorList>
            <person name="Tortoli E."/>
            <person name="Trovato A."/>
            <person name="Cirillo D.M."/>
        </authorList>
    </citation>
    <scope>NUCLEOTIDE SEQUENCE [LARGE SCALE GENOMIC DNA]</scope>
    <source>
        <strain evidence="5 6">DSM 44624</strain>
    </source>
</reference>
<dbReference type="Proteomes" id="UP000192441">
    <property type="component" value="Unassembled WGS sequence"/>
</dbReference>
<keyword evidence="2 4" id="KW-0472">Membrane</keyword>
<dbReference type="AlphaFoldDB" id="A0AA91LV80"/>
<comment type="caution">
    <text evidence="5">The sequence shown here is derived from an EMBL/GenBank/DDBJ whole genome shotgun (WGS) entry which is preliminary data.</text>
</comment>
<evidence type="ECO:0000256" key="3">
    <source>
        <dbReference type="SAM" id="MobiDB-lite"/>
    </source>
</evidence>
<evidence type="ECO:0000256" key="1">
    <source>
        <dbReference type="ARBA" id="ARBA00004370"/>
    </source>
</evidence>
<dbReference type="GO" id="GO:0016020">
    <property type="term" value="C:membrane"/>
    <property type="evidence" value="ECO:0007669"/>
    <property type="project" value="UniProtKB-SubCell"/>
</dbReference>
<feature type="compositionally biased region" description="Basic and acidic residues" evidence="3">
    <location>
        <begin position="44"/>
        <end position="64"/>
    </location>
</feature>
<dbReference type="PANTHER" id="PTHR37042">
    <property type="entry name" value="OUTER MEMBRANE PROTEIN RV1973"/>
    <property type="match status" value="1"/>
</dbReference>
<feature type="transmembrane region" description="Helical" evidence="4">
    <location>
        <begin position="87"/>
        <end position="107"/>
    </location>
</feature>